<comment type="caution">
    <text evidence="2">The sequence shown here is derived from an EMBL/GenBank/DDBJ whole genome shotgun (WGS) entry which is preliminary data.</text>
</comment>
<evidence type="ECO:0000313" key="2">
    <source>
        <dbReference type="EMBL" id="KAK3257029.1"/>
    </source>
</evidence>
<organism evidence="2 3">
    <name type="scientific">Cymbomonas tetramitiformis</name>
    <dbReference type="NCBI Taxonomy" id="36881"/>
    <lineage>
        <taxon>Eukaryota</taxon>
        <taxon>Viridiplantae</taxon>
        <taxon>Chlorophyta</taxon>
        <taxon>Pyramimonadophyceae</taxon>
        <taxon>Pyramimonadales</taxon>
        <taxon>Pyramimonadaceae</taxon>
        <taxon>Cymbomonas</taxon>
    </lineage>
</organism>
<sequence length="96" mass="10233">MAQVLGQVKNAALVYLSTLVFGNVITFLQVLGYGLSLVGFTAYSYVKARPQGDSDTKAEKDQGFLSSWMACLSMCIPSKPNTNGGAVAFQSKATQM</sequence>
<name>A0AAE0KQS0_9CHLO</name>
<protein>
    <recommendedName>
        <fullName evidence="4">Sugar phosphate transporter domain-containing protein</fullName>
    </recommendedName>
</protein>
<keyword evidence="1" id="KW-0472">Membrane</keyword>
<dbReference type="AlphaFoldDB" id="A0AAE0KQS0"/>
<evidence type="ECO:0000256" key="1">
    <source>
        <dbReference type="SAM" id="Phobius"/>
    </source>
</evidence>
<dbReference type="EMBL" id="LGRX02021118">
    <property type="protein sequence ID" value="KAK3257029.1"/>
    <property type="molecule type" value="Genomic_DNA"/>
</dbReference>
<keyword evidence="1" id="KW-1133">Transmembrane helix</keyword>
<reference evidence="2 3" key="1">
    <citation type="journal article" date="2015" name="Genome Biol. Evol.">
        <title>Comparative Genomics of a Bacterivorous Green Alga Reveals Evolutionary Causalities and Consequences of Phago-Mixotrophic Mode of Nutrition.</title>
        <authorList>
            <person name="Burns J.A."/>
            <person name="Paasch A."/>
            <person name="Narechania A."/>
            <person name="Kim E."/>
        </authorList>
    </citation>
    <scope>NUCLEOTIDE SEQUENCE [LARGE SCALE GENOMIC DNA]</scope>
    <source>
        <strain evidence="2 3">PLY_AMNH</strain>
    </source>
</reference>
<keyword evidence="1" id="KW-0812">Transmembrane</keyword>
<feature type="transmembrane region" description="Helical" evidence="1">
    <location>
        <begin position="12"/>
        <end position="40"/>
    </location>
</feature>
<evidence type="ECO:0000313" key="3">
    <source>
        <dbReference type="Proteomes" id="UP001190700"/>
    </source>
</evidence>
<keyword evidence="3" id="KW-1185">Reference proteome</keyword>
<accession>A0AAE0KQS0</accession>
<gene>
    <name evidence="2" type="ORF">CYMTET_33869</name>
</gene>
<proteinExistence type="predicted"/>
<dbReference type="Proteomes" id="UP001190700">
    <property type="component" value="Unassembled WGS sequence"/>
</dbReference>
<evidence type="ECO:0008006" key="4">
    <source>
        <dbReference type="Google" id="ProtNLM"/>
    </source>
</evidence>